<keyword evidence="2" id="KW-1185">Reference proteome</keyword>
<proteinExistence type="predicted"/>
<dbReference type="InterPro" id="IPR025851">
    <property type="entry name" value="SUKH-4"/>
</dbReference>
<dbReference type="KEGG" id="sxn:IAG42_25085"/>
<accession>A0A7H1BCT0</accession>
<name>A0A7H1BCT0_9ACTN</name>
<reference evidence="1 2" key="1">
    <citation type="submission" date="2020-09" db="EMBL/GenBank/DDBJ databases">
        <title>A novel species.</title>
        <authorList>
            <person name="Gao J."/>
        </authorList>
    </citation>
    <scope>NUCLEOTIDE SEQUENCE [LARGE SCALE GENOMIC DNA]</scope>
    <source>
        <strain evidence="1 2">CRXT-Y-14</strain>
    </source>
</reference>
<gene>
    <name evidence="1" type="ORF">IAG42_25085</name>
</gene>
<evidence type="ECO:0000313" key="1">
    <source>
        <dbReference type="EMBL" id="QNS06535.1"/>
    </source>
</evidence>
<dbReference type="AlphaFoldDB" id="A0A7H1BCT0"/>
<dbReference type="RefSeq" id="WP_188339217.1">
    <property type="nucleotide sequence ID" value="NZ_CP061281.1"/>
</dbReference>
<dbReference type="Proteomes" id="UP000516428">
    <property type="component" value="Chromosome"/>
</dbReference>
<dbReference type="Pfam" id="PF14435">
    <property type="entry name" value="SUKH-4"/>
    <property type="match status" value="1"/>
</dbReference>
<dbReference type="EMBL" id="CP061281">
    <property type="protein sequence ID" value="QNS06535.1"/>
    <property type="molecule type" value="Genomic_DNA"/>
</dbReference>
<organism evidence="1 2">
    <name type="scientific">Streptomyces xanthii</name>
    <dbReference type="NCBI Taxonomy" id="2768069"/>
    <lineage>
        <taxon>Bacteria</taxon>
        <taxon>Bacillati</taxon>
        <taxon>Actinomycetota</taxon>
        <taxon>Actinomycetes</taxon>
        <taxon>Kitasatosporales</taxon>
        <taxon>Streptomycetaceae</taxon>
        <taxon>Streptomyces</taxon>
    </lineage>
</organism>
<evidence type="ECO:0000313" key="2">
    <source>
        <dbReference type="Proteomes" id="UP000516428"/>
    </source>
</evidence>
<sequence length="214" mass="23290">MISTTELSGLAELSELAAGKPSAAWLESCFGAGSLWRPSPADLPAALTHEPTRAFLTEVGVPAVRLGAVDYDSAKLTDEGMWEADPDELFGERTPDDDSPPSRYSYCIGTGWGVLHLMVCGDSGTVEVYDPDGWDHAAGYGGYAADSVPEFLVALGVFTLYRRTFEDAEPQAALDGLDELTSVLNRLRQGPDFSDFWETRLEEVREDLECELDD</sequence>
<protein>
    <submittedName>
        <fullName evidence="1">SUKH-4 family immunity protein</fullName>
    </submittedName>
</protein>